<feature type="compositionally biased region" description="Polar residues" evidence="1">
    <location>
        <begin position="86"/>
        <end position="99"/>
    </location>
</feature>
<keyword evidence="2" id="KW-0472">Membrane</keyword>
<keyword evidence="2" id="KW-1133">Transmembrane helix</keyword>
<name>A0A9X2KDZ6_9HYPH</name>
<keyword evidence="4" id="KW-1185">Reference proteome</keyword>
<evidence type="ECO:0008006" key="5">
    <source>
        <dbReference type="Google" id="ProtNLM"/>
    </source>
</evidence>
<comment type="caution">
    <text evidence="3">The sequence shown here is derived from an EMBL/GenBank/DDBJ whole genome shotgun (WGS) entry which is preliminary data.</text>
</comment>
<dbReference type="EMBL" id="JALHBS010000007">
    <property type="protein sequence ID" value="MCP3053770.1"/>
    <property type="molecule type" value="Genomic_DNA"/>
</dbReference>
<dbReference type="RefSeq" id="WP_253962663.1">
    <property type="nucleotide sequence ID" value="NZ_JALHBS010000007.1"/>
</dbReference>
<evidence type="ECO:0000313" key="4">
    <source>
        <dbReference type="Proteomes" id="UP001155220"/>
    </source>
</evidence>
<evidence type="ECO:0000313" key="3">
    <source>
        <dbReference type="EMBL" id="MCP3053770.1"/>
    </source>
</evidence>
<dbReference type="Proteomes" id="UP001155220">
    <property type="component" value="Unassembled WGS sequence"/>
</dbReference>
<dbReference type="AlphaFoldDB" id="A0A9X2KDZ6"/>
<evidence type="ECO:0000256" key="2">
    <source>
        <dbReference type="SAM" id="Phobius"/>
    </source>
</evidence>
<keyword evidence="2" id="KW-0812">Transmembrane</keyword>
<gene>
    <name evidence="3" type="ORF">MJ956_01240</name>
</gene>
<sequence length="272" mass="27951">MTEFGGTSRMKAGRAKTGRATAGPRSALSLPSSHTGPLIDGTAEVTTRRTLRKSAAELEAARRAVMLEPEDAEPAAARAHFGQRATRLSESETGFSGQRNAAPDLFSPAFALSRHAASRAPDATERSILTRAGAARLRNAVLVVCGFLIGLLAVPALLLSTPRSPIAAPLSNSSLSGLLIRDVEANIAPRGDGAVLSVVGTLANDTTASALLPPLRIVLTGPGGDLLTKPLRAGVERLAPGQSVRFVSAVAVSAGIAGDVSVRFDDSGKPRP</sequence>
<protein>
    <recommendedName>
        <fullName evidence="5">DUF3426 domain-containing protein</fullName>
    </recommendedName>
</protein>
<accession>A0A9X2KDZ6</accession>
<organism evidence="3 4">
    <name type="scientific">Aurantimonas marianensis</name>
    <dbReference type="NCBI Taxonomy" id="2920428"/>
    <lineage>
        <taxon>Bacteria</taxon>
        <taxon>Pseudomonadati</taxon>
        <taxon>Pseudomonadota</taxon>
        <taxon>Alphaproteobacteria</taxon>
        <taxon>Hyphomicrobiales</taxon>
        <taxon>Aurantimonadaceae</taxon>
        <taxon>Aurantimonas</taxon>
    </lineage>
</organism>
<feature type="transmembrane region" description="Helical" evidence="2">
    <location>
        <begin position="140"/>
        <end position="159"/>
    </location>
</feature>
<proteinExistence type="predicted"/>
<evidence type="ECO:0000256" key="1">
    <source>
        <dbReference type="SAM" id="MobiDB-lite"/>
    </source>
</evidence>
<reference evidence="3" key="1">
    <citation type="submission" date="2022-03" db="EMBL/GenBank/DDBJ databases">
        <title>Aurantimonas Liuensis sp. Nov., isolated from the hadal seawater of the Mariana Trench.</title>
        <authorList>
            <person name="Liu R."/>
        </authorList>
    </citation>
    <scope>NUCLEOTIDE SEQUENCE</scope>
    <source>
        <strain evidence="3">LRZ36</strain>
    </source>
</reference>
<feature type="region of interest" description="Disordered" evidence="1">
    <location>
        <begin position="1"/>
        <end position="46"/>
    </location>
</feature>
<feature type="region of interest" description="Disordered" evidence="1">
    <location>
        <begin position="71"/>
        <end position="99"/>
    </location>
</feature>